<reference evidence="1" key="1">
    <citation type="submission" date="2022-06" db="EMBL/GenBank/DDBJ databases">
        <title>Uncovering the hologenomic basis of an extraordinary plant invasion.</title>
        <authorList>
            <person name="Bieker V.C."/>
            <person name="Martin M.D."/>
            <person name="Gilbert T."/>
            <person name="Hodgins K."/>
            <person name="Battlay P."/>
            <person name="Petersen B."/>
            <person name="Wilson J."/>
        </authorList>
    </citation>
    <scope>NUCLEOTIDE SEQUENCE</scope>
    <source>
        <strain evidence="1">AA19_3_7</strain>
        <tissue evidence="1">Leaf</tissue>
    </source>
</reference>
<dbReference type="Proteomes" id="UP001206925">
    <property type="component" value="Unassembled WGS sequence"/>
</dbReference>
<comment type="caution">
    <text evidence="1">The sequence shown here is derived from an EMBL/GenBank/DDBJ whole genome shotgun (WGS) entry which is preliminary data.</text>
</comment>
<name>A0AAD5GPV5_AMBAR</name>
<evidence type="ECO:0000313" key="1">
    <source>
        <dbReference type="EMBL" id="KAI7748151.1"/>
    </source>
</evidence>
<keyword evidence="2" id="KW-1185">Reference proteome</keyword>
<gene>
    <name evidence="1" type="ORF">M8C21_024641</name>
</gene>
<dbReference type="AlphaFoldDB" id="A0AAD5GPV5"/>
<dbReference type="EMBL" id="JAMZMK010006593">
    <property type="protein sequence ID" value="KAI7748151.1"/>
    <property type="molecule type" value="Genomic_DNA"/>
</dbReference>
<accession>A0AAD5GPV5</accession>
<protein>
    <submittedName>
        <fullName evidence="1">Uncharacterized protein</fullName>
    </submittedName>
</protein>
<evidence type="ECO:0000313" key="2">
    <source>
        <dbReference type="Proteomes" id="UP001206925"/>
    </source>
</evidence>
<sequence>VGIGEGVSPSAATDLIAEVSIPIQKLDMYAVGINPQRVEWVYALSCLD</sequence>
<proteinExistence type="predicted"/>
<feature type="non-terminal residue" evidence="1">
    <location>
        <position position="1"/>
    </location>
</feature>
<organism evidence="1 2">
    <name type="scientific">Ambrosia artemisiifolia</name>
    <name type="common">Common ragweed</name>
    <dbReference type="NCBI Taxonomy" id="4212"/>
    <lineage>
        <taxon>Eukaryota</taxon>
        <taxon>Viridiplantae</taxon>
        <taxon>Streptophyta</taxon>
        <taxon>Embryophyta</taxon>
        <taxon>Tracheophyta</taxon>
        <taxon>Spermatophyta</taxon>
        <taxon>Magnoliopsida</taxon>
        <taxon>eudicotyledons</taxon>
        <taxon>Gunneridae</taxon>
        <taxon>Pentapetalae</taxon>
        <taxon>asterids</taxon>
        <taxon>campanulids</taxon>
        <taxon>Asterales</taxon>
        <taxon>Asteraceae</taxon>
        <taxon>Asteroideae</taxon>
        <taxon>Heliantheae alliance</taxon>
        <taxon>Heliantheae</taxon>
        <taxon>Ambrosia</taxon>
    </lineage>
</organism>